<keyword evidence="7" id="KW-1278">Translocase</keyword>
<keyword evidence="4" id="KW-1003">Cell membrane</keyword>
<name>A0A2H5Y7W8_9CHLR</name>
<evidence type="ECO:0000256" key="4">
    <source>
        <dbReference type="ARBA" id="ARBA00022475"/>
    </source>
</evidence>
<dbReference type="PANTHER" id="PTHR43553">
    <property type="entry name" value="HEAVY METAL TRANSPORTER"/>
    <property type="match status" value="1"/>
</dbReference>
<dbReference type="PANTHER" id="PTHR43553:SF27">
    <property type="entry name" value="ENERGY-COUPLING FACTOR TRANSPORTER ATP-BINDING PROTEIN ECFA2"/>
    <property type="match status" value="1"/>
</dbReference>
<evidence type="ECO:0000313" key="10">
    <source>
        <dbReference type="EMBL" id="GBD09545.1"/>
    </source>
</evidence>
<dbReference type="InterPro" id="IPR027417">
    <property type="entry name" value="P-loop_NTPase"/>
</dbReference>
<keyword evidence="5" id="KW-0547">Nucleotide-binding</keyword>
<dbReference type="EC" id="3.6.3.-" evidence="10"/>
<dbReference type="SUPFAM" id="SSF52540">
    <property type="entry name" value="P-loop containing nucleoside triphosphate hydrolases"/>
    <property type="match status" value="2"/>
</dbReference>
<dbReference type="GO" id="GO:0016887">
    <property type="term" value="F:ATP hydrolysis activity"/>
    <property type="evidence" value="ECO:0007669"/>
    <property type="project" value="InterPro"/>
</dbReference>
<reference evidence="11" key="1">
    <citation type="submission" date="2017-09" db="EMBL/GenBank/DDBJ databases">
        <title>Metaegenomics of thermophilic ammonia-oxidizing enrichment culture.</title>
        <authorList>
            <person name="Kato S."/>
            <person name="Suzuki K."/>
        </authorList>
    </citation>
    <scope>NUCLEOTIDE SEQUENCE [LARGE SCALE GENOMIC DNA]</scope>
</reference>
<dbReference type="InterPro" id="IPR050095">
    <property type="entry name" value="ECF_ABC_transporter_ATP-bd"/>
</dbReference>
<dbReference type="InterPro" id="IPR015856">
    <property type="entry name" value="ABC_transpr_CbiO/EcfA_su"/>
</dbReference>
<evidence type="ECO:0000256" key="1">
    <source>
        <dbReference type="ARBA" id="ARBA00004202"/>
    </source>
</evidence>
<protein>
    <submittedName>
        <fullName evidence="10">HMP/thiamine import ATP-binding protein YkoD</fullName>
        <ecNumber evidence="10">3.6.3.-</ecNumber>
    </submittedName>
</protein>
<evidence type="ECO:0000256" key="5">
    <source>
        <dbReference type="ARBA" id="ARBA00022741"/>
    </source>
</evidence>
<dbReference type="InterPro" id="IPR017871">
    <property type="entry name" value="ABC_transporter-like_CS"/>
</dbReference>
<evidence type="ECO:0000256" key="7">
    <source>
        <dbReference type="ARBA" id="ARBA00022967"/>
    </source>
</evidence>
<dbReference type="SMART" id="SM00382">
    <property type="entry name" value="AAA"/>
    <property type="match status" value="2"/>
</dbReference>
<evidence type="ECO:0000259" key="9">
    <source>
        <dbReference type="PROSITE" id="PS50893"/>
    </source>
</evidence>
<keyword evidence="10" id="KW-0378">Hydrolase</keyword>
<dbReference type="GO" id="GO:0005524">
    <property type="term" value="F:ATP binding"/>
    <property type="evidence" value="ECO:0007669"/>
    <property type="project" value="UniProtKB-KW"/>
</dbReference>
<dbReference type="GO" id="GO:0043190">
    <property type="term" value="C:ATP-binding cassette (ABC) transporter complex"/>
    <property type="evidence" value="ECO:0007669"/>
    <property type="project" value="TreeGrafter"/>
</dbReference>
<sequence>MAPILEVHDLTFRYAARPRPAVQGITFSVEEGEMLLIAGPSGCGKSTLLRALNGLIPRSYRGELQGAIRIGGVDPRTWPLARLSQQVGTLLQDPERQIVAADVLHDVAFGLENLGWPRARILERVDEVLHALGIAHLRDRPTFQLSGGEKQRVALAGVLAMAPRILLLDEPLASLDPQSAQDALALFRQLHQEGHTVLLVEHRVEDAMKARPNRVLYLEEGRLAFDGDPEAFFERVDPTAVKVPFPVWLRRWPAVRERGKPAVEIPPADPTAPSLVVFENVSFGYGDGPDVVREVHAEIRRGDSLAILGPNGAGKTTLLKLAMGLLKPRRGRVWVGRKTTREQTVAEIAHIIGYVFQSPSQMLFAPTVWDEVAFGPRNLGQSPEQIETHVRWALELVGLLDQARSSPWALSFGQQKRVTIASVLSMRSRILVMDEPTAGQDYRAYMQLMDAIAEIAFGPTRAVDALVFITHDLDLALSFANRVWVVADGRLIADGPPEIVFSDPEVMRRGRLVPTSLLEANRQHWTRTGRFQRAERLAELLQGTPPAHPA</sequence>
<proteinExistence type="inferred from homology"/>
<evidence type="ECO:0000256" key="3">
    <source>
        <dbReference type="ARBA" id="ARBA00022448"/>
    </source>
</evidence>
<dbReference type="InterPro" id="IPR003593">
    <property type="entry name" value="AAA+_ATPase"/>
</dbReference>
<dbReference type="CDD" id="cd03225">
    <property type="entry name" value="ABC_cobalt_CbiO_domain1"/>
    <property type="match status" value="2"/>
</dbReference>
<dbReference type="FunFam" id="3.40.50.300:FF:000224">
    <property type="entry name" value="Energy-coupling factor transporter ATP-binding protein EcfA"/>
    <property type="match status" value="2"/>
</dbReference>
<dbReference type="AlphaFoldDB" id="A0A2H5Y7W8"/>
<evidence type="ECO:0000256" key="8">
    <source>
        <dbReference type="ARBA" id="ARBA00023136"/>
    </source>
</evidence>
<comment type="similarity">
    <text evidence="2">Belongs to the ABC transporter superfamily.</text>
</comment>
<gene>
    <name evidence="10" type="primary">ykoD</name>
    <name evidence="10" type="ORF">HRbin22_01801</name>
</gene>
<comment type="subcellular location">
    <subcellularLocation>
        <location evidence="1">Cell membrane</location>
        <topology evidence="1">Peripheral membrane protein</topology>
    </subcellularLocation>
</comment>
<dbReference type="PROSITE" id="PS00211">
    <property type="entry name" value="ABC_TRANSPORTER_1"/>
    <property type="match status" value="2"/>
</dbReference>
<accession>A0A2H5Y7W8</accession>
<dbReference type="Pfam" id="PF00005">
    <property type="entry name" value="ABC_tran"/>
    <property type="match status" value="2"/>
</dbReference>
<dbReference type="InterPro" id="IPR003439">
    <property type="entry name" value="ABC_transporter-like_ATP-bd"/>
</dbReference>
<feature type="domain" description="ABC transporter" evidence="9">
    <location>
        <begin position="276"/>
        <end position="513"/>
    </location>
</feature>
<dbReference type="GO" id="GO:0042626">
    <property type="term" value="F:ATPase-coupled transmembrane transporter activity"/>
    <property type="evidence" value="ECO:0007669"/>
    <property type="project" value="TreeGrafter"/>
</dbReference>
<keyword evidence="6 10" id="KW-0067">ATP-binding</keyword>
<organism evidence="10 11">
    <name type="scientific">Candidatus Thermoflexus japonica</name>
    <dbReference type="NCBI Taxonomy" id="2035417"/>
    <lineage>
        <taxon>Bacteria</taxon>
        <taxon>Bacillati</taxon>
        <taxon>Chloroflexota</taxon>
        <taxon>Thermoflexia</taxon>
        <taxon>Thermoflexales</taxon>
        <taxon>Thermoflexaceae</taxon>
        <taxon>Thermoflexus</taxon>
    </lineage>
</organism>
<evidence type="ECO:0000313" key="11">
    <source>
        <dbReference type="Proteomes" id="UP000236642"/>
    </source>
</evidence>
<keyword evidence="3" id="KW-0813">Transport</keyword>
<keyword evidence="8" id="KW-0472">Membrane</keyword>
<comment type="caution">
    <text evidence="10">The sequence shown here is derived from an EMBL/GenBank/DDBJ whole genome shotgun (WGS) entry which is preliminary data.</text>
</comment>
<evidence type="ECO:0000256" key="6">
    <source>
        <dbReference type="ARBA" id="ARBA00022840"/>
    </source>
</evidence>
<evidence type="ECO:0000256" key="2">
    <source>
        <dbReference type="ARBA" id="ARBA00005417"/>
    </source>
</evidence>
<feature type="domain" description="ABC transporter" evidence="9">
    <location>
        <begin position="5"/>
        <end position="245"/>
    </location>
</feature>
<dbReference type="NCBIfam" id="NF010167">
    <property type="entry name" value="PRK13648.1"/>
    <property type="match status" value="2"/>
</dbReference>
<dbReference type="Gene3D" id="3.40.50.300">
    <property type="entry name" value="P-loop containing nucleotide triphosphate hydrolases"/>
    <property type="match status" value="2"/>
</dbReference>
<dbReference type="PROSITE" id="PS50893">
    <property type="entry name" value="ABC_TRANSPORTER_2"/>
    <property type="match status" value="2"/>
</dbReference>
<dbReference type="Proteomes" id="UP000236642">
    <property type="component" value="Unassembled WGS sequence"/>
</dbReference>
<dbReference type="EMBL" id="BEHY01000049">
    <property type="protein sequence ID" value="GBD09545.1"/>
    <property type="molecule type" value="Genomic_DNA"/>
</dbReference>